<dbReference type="Gene3D" id="3.40.640.10">
    <property type="entry name" value="Type I PLP-dependent aspartate aminotransferase-like (Major domain)"/>
    <property type="match status" value="1"/>
</dbReference>
<comment type="function">
    <text evidence="5">Catalyzes the cleavage of L-kynurenine (L-Kyn) and L-3-hydroxykynurenine (L-3OHKyn) into anthranilic acid (AA) and 3-hydroxyanthranilic acid (3-OHAA), respectively.</text>
</comment>
<dbReference type="GO" id="GO:0030170">
    <property type="term" value="F:pyridoxal phosphate binding"/>
    <property type="evidence" value="ECO:0007669"/>
    <property type="project" value="UniProtKB-UniRule"/>
</dbReference>
<evidence type="ECO:0000313" key="7">
    <source>
        <dbReference type="Proteomes" id="UP000199632"/>
    </source>
</evidence>
<evidence type="ECO:0000256" key="5">
    <source>
        <dbReference type="PIRNR" id="PIRNR038800"/>
    </source>
</evidence>
<comment type="catalytic activity">
    <reaction evidence="5">
        <text>3-hydroxy-L-kynurenine + H2O = 3-hydroxyanthranilate + L-alanine + H(+)</text>
        <dbReference type="Rhea" id="RHEA:25143"/>
        <dbReference type="ChEBI" id="CHEBI:15377"/>
        <dbReference type="ChEBI" id="CHEBI:15378"/>
        <dbReference type="ChEBI" id="CHEBI:36559"/>
        <dbReference type="ChEBI" id="CHEBI:57972"/>
        <dbReference type="ChEBI" id="CHEBI:58125"/>
        <dbReference type="EC" id="3.7.1.3"/>
    </reaction>
</comment>
<dbReference type="GO" id="GO:0005737">
    <property type="term" value="C:cytoplasm"/>
    <property type="evidence" value="ECO:0007669"/>
    <property type="project" value="UniProtKB-UniRule"/>
</dbReference>
<comment type="cofactor">
    <cofactor evidence="5">
        <name>pyridoxal 5'-phosphate</name>
        <dbReference type="ChEBI" id="CHEBI:597326"/>
    </cofactor>
</comment>
<reference evidence="7" key="1">
    <citation type="submission" date="2016-10" db="EMBL/GenBank/DDBJ databases">
        <authorList>
            <person name="Varghese N."/>
            <person name="Submissions S."/>
        </authorList>
    </citation>
    <scope>NUCLEOTIDE SEQUENCE [LARGE SCALE GENOMIC DNA]</scope>
    <source>
        <strain evidence="7">DSM 44718</strain>
    </source>
</reference>
<organism evidence="6 7">
    <name type="scientific">Asanoa ishikariensis</name>
    <dbReference type="NCBI Taxonomy" id="137265"/>
    <lineage>
        <taxon>Bacteria</taxon>
        <taxon>Bacillati</taxon>
        <taxon>Actinomycetota</taxon>
        <taxon>Actinomycetes</taxon>
        <taxon>Micromonosporales</taxon>
        <taxon>Micromonosporaceae</taxon>
        <taxon>Asanoa</taxon>
    </lineage>
</organism>
<comment type="catalytic activity">
    <reaction evidence="5">
        <text>L-kynurenine + H2O = anthranilate + L-alanine + H(+)</text>
        <dbReference type="Rhea" id="RHEA:16813"/>
        <dbReference type="ChEBI" id="CHEBI:15377"/>
        <dbReference type="ChEBI" id="CHEBI:15378"/>
        <dbReference type="ChEBI" id="CHEBI:16567"/>
        <dbReference type="ChEBI" id="CHEBI:57959"/>
        <dbReference type="ChEBI" id="CHEBI:57972"/>
        <dbReference type="EC" id="3.7.1.3"/>
    </reaction>
</comment>
<dbReference type="GO" id="GO:0019441">
    <property type="term" value="P:L-tryptophan catabolic process to kynurenine"/>
    <property type="evidence" value="ECO:0007669"/>
    <property type="project" value="TreeGrafter"/>
</dbReference>
<dbReference type="NCBIfam" id="TIGR01814">
    <property type="entry name" value="kynureninase"/>
    <property type="match status" value="1"/>
</dbReference>
<evidence type="ECO:0000256" key="4">
    <source>
        <dbReference type="NCBIfam" id="TIGR01814"/>
    </source>
</evidence>
<proteinExistence type="inferred from homology"/>
<dbReference type="UniPathway" id="UPA00253">
    <property type="reaction ID" value="UER00329"/>
</dbReference>
<evidence type="ECO:0000256" key="3">
    <source>
        <dbReference type="ARBA" id="ARBA00022898"/>
    </source>
</evidence>
<dbReference type="GO" id="GO:0097053">
    <property type="term" value="P:L-kynurenine catabolic process"/>
    <property type="evidence" value="ECO:0007669"/>
    <property type="project" value="UniProtKB-UniPathway"/>
</dbReference>
<dbReference type="InterPro" id="IPR015424">
    <property type="entry name" value="PyrdxlP-dep_Trfase"/>
</dbReference>
<dbReference type="PANTHER" id="PTHR14084">
    <property type="entry name" value="KYNURENINASE"/>
    <property type="match status" value="1"/>
</dbReference>
<dbReference type="Proteomes" id="UP000199632">
    <property type="component" value="Unassembled WGS sequence"/>
</dbReference>
<keyword evidence="7" id="KW-1185">Reference proteome</keyword>
<comment type="similarity">
    <text evidence="5">Belongs to the kynureninase family.</text>
</comment>
<evidence type="ECO:0000256" key="2">
    <source>
        <dbReference type="ARBA" id="ARBA00022801"/>
    </source>
</evidence>
<dbReference type="EMBL" id="FNQB01000001">
    <property type="protein sequence ID" value="SDY84774.1"/>
    <property type="molecule type" value="Genomic_DNA"/>
</dbReference>
<dbReference type="InterPro" id="IPR010111">
    <property type="entry name" value="Kynureninase"/>
</dbReference>
<dbReference type="InterPro" id="IPR015421">
    <property type="entry name" value="PyrdxlP-dep_Trfase_major"/>
</dbReference>
<dbReference type="SUPFAM" id="SSF53383">
    <property type="entry name" value="PLP-dependent transferases"/>
    <property type="match status" value="1"/>
</dbReference>
<dbReference type="PANTHER" id="PTHR14084:SF0">
    <property type="entry name" value="KYNURENINASE"/>
    <property type="match status" value="1"/>
</dbReference>
<accession>A0A1H3N7M2</accession>
<dbReference type="UniPathway" id="UPA00334">
    <property type="reaction ID" value="UER00455"/>
</dbReference>
<dbReference type="AlphaFoldDB" id="A0A1H3N7M2"/>
<protein>
    <recommendedName>
        <fullName evidence="4 5">Kynureninase</fullName>
        <ecNumber evidence="4 5">3.7.1.3</ecNumber>
    </recommendedName>
</protein>
<comment type="pathway">
    <text evidence="5">Amino-acid degradation; L-kynurenine degradation; L-alanine and anthranilate from L-kynurenine: step 1/1.</text>
</comment>
<gene>
    <name evidence="6" type="ORF">SAMN05421684_1884</name>
</gene>
<keyword evidence="1 5" id="KW-0662">Pyridine nucleotide biosynthesis</keyword>
<dbReference type="GO" id="GO:0043420">
    <property type="term" value="P:anthranilate metabolic process"/>
    <property type="evidence" value="ECO:0007669"/>
    <property type="project" value="TreeGrafter"/>
</dbReference>
<comment type="pathway">
    <text evidence="5">Cofactor biosynthesis; NAD(+) biosynthesis; quinolinate from L-kynurenine: step 2/3.</text>
</comment>
<dbReference type="EC" id="3.7.1.3" evidence="4 5"/>
<dbReference type="Pfam" id="PF22580">
    <property type="entry name" value="KYNU_C"/>
    <property type="match status" value="1"/>
</dbReference>
<evidence type="ECO:0000256" key="1">
    <source>
        <dbReference type="ARBA" id="ARBA00022642"/>
    </source>
</evidence>
<evidence type="ECO:0000313" key="6">
    <source>
        <dbReference type="EMBL" id="SDY84774.1"/>
    </source>
</evidence>
<name>A0A1H3N7M2_9ACTN</name>
<keyword evidence="2 5" id="KW-0378">Hydrolase</keyword>
<keyword evidence="3 5" id="KW-0663">Pyridoxal phosphate</keyword>
<dbReference type="GO" id="GO:0009435">
    <property type="term" value="P:NAD+ biosynthetic process"/>
    <property type="evidence" value="ECO:0007669"/>
    <property type="project" value="UniProtKB-UniRule"/>
</dbReference>
<sequence length="416" mass="45023">MPVDRLTQAQRLDAEDPLAAFRDEFVIDEPDLVYFDGNSLGRLPRATRSRLRTAVDQEWGVDLVRGWDRWIGLAREVGDLLAGAVLEASPGEVTLGDSTSVNLYKLAVAACDARPGRRVILTDDDNFPTDRYVLEGVAAARSMTLRVLPSDPDIGVTLASVREALDDDVALVSLSHVAYRSGAIADLAGITAAAHAAGALVLWDLCHSAGAVPVPLRSAGVDLAVGCTYKHLNAGPGAPSFLYVRQSLQTSLRQPIWGWFGQQDQFAMGPAYDPAPSVDRFLVGTPPVLGGYAALCGVQLSAAAGIDRIFAKGTALGDFAVDLYDEWLTPHGFALASPRSGRGAHVTLHHPAAWQISQALRDASVIPDYRTPDRLRLGFAPLYTRFVDVYEGFDRLRTIMEAESWRRFSANRSRVT</sequence>
<comment type="subunit">
    <text evidence="5">Homodimer.</text>
</comment>
<dbReference type="STRING" id="137265.SAMN05421684_1884"/>
<dbReference type="GO" id="GO:0030429">
    <property type="term" value="F:kynureninase activity"/>
    <property type="evidence" value="ECO:0007669"/>
    <property type="project" value="UniProtKB-UniRule"/>
</dbReference>
<dbReference type="PIRSF" id="PIRSF038800">
    <property type="entry name" value="KYNU"/>
    <property type="match status" value="1"/>
</dbReference>
<dbReference type="InterPro" id="IPR015422">
    <property type="entry name" value="PyrdxlP-dep_Trfase_small"/>
</dbReference>
<dbReference type="Gene3D" id="3.90.1150.10">
    <property type="entry name" value="Aspartate Aminotransferase, domain 1"/>
    <property type="match status" value="1"/>
</dbReference>